<keyword evidence="2" id="KW-1185">Reference proteome</keyword>
<protein>
    <submittedName>
        <fullName evidence="1">Uncharacterized protein</fullName>
    </submittedName>
</protein>
<evidence type="ECO:0000313" key="1">
    <source>
        <dbReference type="EMBL" id="MET4576904.1"/>
    </source>
</evidence>
<comment type="caution">
    <text evidence="1">The sequence shown here is derived from an EMBL/GenBank/DDBJ whole genome shotgun (WGS) entry which is preliminary data.</text>
</comment>
<accession>A0ABV2Q7A0</accession>
<sequence>MNFVFQRFQNTAVSRISPSGEASNYGVHFPQSTQVKEINR</sequence>
<organism evidence="1 2">
    <name type="scientific">Ottowia thiooxydans</name>
    <dbReference type="NCBI Taxonomy" id="219182"/>
    <lineage>
        <taxon>Bacteria</taxon>
        <taxon>Pseudomonadati</taxon>
        <taxon>Pseudomonadota</taxon>
        <taxon>Betaproteobacteria</taxon>
        <taxon>Burkholderiales</taxon>
        <taxon>Comamonadaceae</taxon>
        <taxon>Ottowia</taxon>
    </lineage>
</organism>
<dbReference type="EMBL" id="JBEPSH010000004">
    <property type="protein sequence ID" value="MET4576904.1"/>
    <property type="molecule type" value="Genomic_DNA"/>
</dbReference>
<name>A0ABV2Q7A0_9BURK</name>
<dbReference type="Proteomes" id="UP001549320">
    <property type="component" value="Unassembled WGS sequence"/>
</dbReference>
<reference evidence="1 2" key="1">
    <citation type="submission" date="2024-06" db="EMBL/GenBank/DDBJ databases">
        <title>Sorghum-associated microbial communities from plants grown in Nebraska, USA.</title>
        <authorList>
            <person name="Schachtman D."/>
        </authorList>
    </citation>
    <scope>NUCLEOTIDE SEQUENCE [LARGE SCALE GENOMIC DNA]</scope>
    <source>
        <strain evidence="1 2">2709</strain>
    </source>
</reference>
<gene>
    <name evidence="1" type="ORF">ABIE13_002015</name>
</gene>
<proteinExistence type="predicted"/>
<evidence type="ECO:0000313" key="2">
    <source>
        <dbReference type="Proteomes" id="UP001549320"/>
    </source>
</evidence>